<evidence type="ECO:0000313" key="3">
    <source>
        <dbReference type="Proteomes" id="UP000236592"/>
    </source>
</evidence>
<keyword evidence="3" id="KW-1185">Reference proteome</keyword>
<protein>
    <recommendedName>
        <fullName evidence="4">Ysc84 actin-binding domain-containing protein</fullName>
    </recommendedName>
</protein>
<gene>
    <name evidence="2" type="ORF">C1A40_14310</name>
</gene>
<keyword evidence="1" id="KW-0732">Signal</keyword>
<dbReference type="CDD" id="cd11524">
    <property type="entry name" value="SYLF"/>
    <property type="match status" value="1"/>
</dbReference>
<reference evidence="3" key="1">
    <citation type="submission" date="2018-01" db="EMBL/GenBank/DDBJ databases">
        <title>Complete genome of Tamlana sp. UJ94.</title>
        <authorList>
            <person name="Jung J."/>
            <person name="Chung D."/>
            <person name="Bae S.S."/>
            <person name="Baek K."/>
        </authorList>
    </citation>
    <scope>NUCLEOTIDE SEQUENCE [LARGE SCALE GENOMIC DNA]</scope>
    <source>
        <strain evidence="3">UJ94</strain>
    </source>
</reference>
<proteinExistence type="predicted"/>
<dbReference type="KEGG" id="taj:C1A40_14310"/>
<dbReference type="OrthoDB" id="5405772at2"/>
<dbReference type="Proteomes" id="UP000236592">
    <property type="component" value="Chromosome"/>
</dbReference>
<organism evidence="2 3">
    <name type="scientific">Pseudotamlana carrageenivorans</name>
    <dbReference type="NCBI Taxonomy" id="2069432"/>
    <lineage>
        <taxon>Bacteria</taxon>
        <taxon>Pseudomonadati</taxon>
        <taxon>Bacteroidota</taxon>
        <taxon>Flavobacteriia</taxon>
        <taxon>Flavobacteriales</taxon>
        <taxon>Flavobacteriaceae</taxon>
        <taxon>Pseudotamlana</taxon>
    </lineage>
</organism>
<name>A0A2I7SL22_9FLAO</name>
<dbReference type="RefSeq" id="WP_102996480.1">
    <property type="nucleotide sequence ID" value="NZ_CP025938.1"/>
</dbReference>
<accession>A0A2I7SL22</accession>
<evidence type="ECO:0008006" key="4">
    <source>
        <dbReference type="Google" id="ProtNLM"/>
    </source>
</evidence>
<feature type="chain" id="PRO_5014331608" description="Ysc84 actin-binding domain-containing protein" evidence="1">
    <location>
        <begin position="21"/>
        <end position="178"/>
    </location>
</feature>
<sequence length="178" mass="19313">MKAIKQVCLFLLICSMPLVANTQSKKDQKVIKEADQAAKTLLEVNPGIRHYFKNSAGYVVFPNVGKGGLIVGGASGNGVLYQDNKRQGMAALKELNIGFQAGGQALIEVIFFEHKADVEKFKEGYFEFDAGVSAVALHEGKSLDLKYEKGVAVFTHSKAGLMAEASVGAQKFKFHPFK</sequence>
<feature type="signal peptide" evidence="1">
    <location>
        <begin position="1"/>
        <end position="20"/>
    </location>
</feature>
<dbReference type="AlphaFoldDB" id="A0A2I7SL22"/>
<dbReference type="EMBL" id="CP025938">
    <property type="protein sequence ID" value="AUS06537.1"/>
    <property type="molecule type" value="Genomic_DNA"/>
</dbReference>
<evidence type="ECO:0000313" key="2">
    <source>
        <dbReference type="EMBL" id="AUS06537.1"/>
    </source>
</evidence>
<evidence type="ECO:0000256" key="1">
    <source>
        <dbReference type="SAM" id="SignalP"/>
    </source>
</evidence>